<dbReference type="AlphaFoldDB" id="A0A7Z7JGB2"/>
<protein>
    <submittedName>
        <fullName evidence="1">Uncharacterized protein</fullName>
    </submittedName>
</protein>
<comment type="caution">
    <text evidence="1">The sequence shown here is derived from an EMBL/GenBank/DDBJ whole genome shotgun (WGS) entry which is preliminary data.</text>
</comment>
<accession>A0A7Z7JGB2</accession>
<dbReference type="EMBL" id="OGUU01000050">
    <property type="protein sequence ID" value="SPC26064.1"/>
    <property type="molecule type" value="Genomic_DNA"/>
</dbReference>
<dbReference type="Proteomes" id="UP000257139">
    <property type="component" value="Unassembled WGS sequence"/>
</dbReference>
<name>A0A7Z7JGB2_9BURK</name>
<dbReference type="RefSeq" id="WP_157779643.1">
    <property type="nucleotide sequence ID" value="NZ_LT984800.1"/>
</dbReference>
<proteinExistence type="predicted"/>
<organism evidence="1 2">
    <name type="scientific">Cupriavidus taiwanensis</name>
    <dbReference type="NCBI Taxonomy" id="164546"/>
    <lineage>
        <taxon>Bacteria</taxon>
        <taxon>Pseudomonadati</taxon>
        <taxon>Pseudomonadota</taxon>
        <taxon>Betaproteobacteria</taxon>
        <taxon>Burkholderiales</taxon>
        <taxon>Burkholderiaceae</taxon>
        <taxon>Cupriavidus</taxon>
    </lineage>
</organism>
<sequence length="53" mass="5962">MSEHLKAILASLKQQPQRQDATNDQLRDLAVIADRLGMYDAADLVRRLIGDRA</sequence>
<evidence type="ECO:0000313" key="1">
    <source>
        <dbReference type="EMBL" id="SPC26064.1"/>
    </source>
</evidence>
<reference evidence="1 2" key="1">
    <citation type="submission" date="2018-01" db="EMBL/GenBank/DDBJ databases">
        <authorList>
            <person name="Clerissi C."/>
        </authorList>
    </citation>
    <scope>NUCLEOTIDE SEQUENCE [LARGE SCALE GENOMIC DNA]</scope>
    <source>
        <strain evidence="1">Cupriavidus taiwanensis STM 6021</strain>
    </source>
</reference>
<gene>
    <name evidence="1" type="ORF">CBM2594_U30086</name>
</gene>
<evidence type="ECO:0000313" key="2">
    <source>
        <dbReference type="Proteomes" id="UP000257139"/>
    </source>
</evidence>